<evidence type="ECO:0000256" key="8">
    <source>
        <dbReference type="ARBA" id="ARBA00022679"/>
    </source>
</evidence>
<feature type="domain" description="Ribosomal RNA small subunit methyltransferase E PUA-like" evidence="14">
    <location>
        <begin position="18"/>
        <end position="63"/>
    </location>
</feature>
<dbReference type="InterPro" id="IPR015947">
    <property type="entry name" value="PUA-like_sf"/>
</dbReference>
<comment type="subcellular location">
    <subcellularLocation>
        <location evidence="1 12">Cytoplasm</location>
    </subcellularLocation>
</comment>
<dbReference type="InterPro" id="IPR029026">
    <property type="entry name" value="tRNA_m1G_MTases_N"/>
</dbReference>
<dbReference type="OrthoDB" id="9815641at2"/>
<dbReference type="PANTHER" id="PTHR30027:SF3">
    <property type="entry name" value="16S RRNA (URACIL(1498)-N(3))-METHYLTRANSFERASE"/>
    <property type="match status" value="1"/>
</dbReference>
<dbReference type="EC" id="2.1.1.193" evidence="3 12"/>
<keyword evidence="6 12" id="KW-0698">rRNA processing</keyword>
<dbReference type="Pfam" id="PF20260">
    <property type="entry name" value="PUA_4"/>
    <property type="match status" value="1"/>
</dbReference>
<dbReference type="Gene3D" id="2.40.240.20">
    <property type="entry name" value="Hypothetical PUA domain-like, domain 1"/>
    <property type="match status" value="1"/>
</dbReference>
<evidence type="ECO:0000256" key="2">
    <source>
        <dbReference type="ARBA" id="ARBA00005528"/>
    </source>
</evidence>
<evidence type="ECO:0000256" key="1">
    <source>
        <dbReference type="ARBA" id="ARBA00004496"/>
    </source>
</evidence>
<dbReference type="AlphaFoldDB" id="A0A6M0R669"/>
<keyword evidence="7 12" id="KW-0489">Methyltransferase</keyword>
<evidence type="ECO:0000256" key="6">
    <source>
        <dbReference type="ARBA" id="ARBA00022552"/>
    </source>
</evidence>
<evidence type="ECO:0000256" key="7">
    <source>
        <dbReference type="ARBA" id="ARBA00022603"/>
    </source>
</evidence>
<dbReference type="GO" id="GO:0005737">
    <property type="term" value="C:cytoplasm"/>
    <property type="evidence" value="ECO:0007669"/>
    <property type="project" value="UniProtKB-SubCell"/>
</dbReference>
<dbReference type="Gene3D" id="3.40.1280.10">
    <property type="match status" value="1"/>
</dbReference>
<dbReference type="NCBIfam" id="NF008692">
    <property type="entry name" value="PRK11713.1-5"/>
    <property type="match status" value="1"/>
</dbReference>
<gene>
    <name evidence="15" type="ORF">FDF74_00595</name>
</gene>
<evidence type="ECO:0000256" key="5">
    <source>
        <dbReference type="ARBA" id="ARBA00022490"/>
    </source>
</evidence>
<dbReference type="InterPro" id="IPR006700">
    <property type="entry name" value="RsmE"/>
</dbReference>
<dbReference type="EMBL" id="SXDP01000001">
    <property type="protein sequence ID" value="NEZ45704.1"/>
    <property type="molecule type" value="Genomic_DNA"/>
</dbReference>
<comment type="catalytic activity">
    <reaction evidence="11 12">
        <text>uridine(1498) in 16S rRNA + S-adenosyl-L-methionine = N(3)-methyluridine(1498) in 16S rRNA + S-adenosyl-L-homocysteine + H(+)</text>
        <dbReference type="Rhea" id="RHEA:42920"/>
        <dbReference type="Rhea" id="RHEA-COMP:10283"/>
        <dbReference type="Rhea" id="RHEA-COMP:10284"/>
        <dbReference type="ChEBI" id="CHEBI:15378"/>
        <dbReference type="ChEBI" id="CHEBI:57856"/>
        <dbReference type="ChEBI" id="CHEBI:59789"/>
        <dbReference type="ChEBI" id="CHEBI:65315"/>
        <dbReference type="ChEBI" id="CHEBI:74502"/>
        <dbReference type="EC" id="2.1.1.193"/>
    </reaction>
</comment>
<keyword evidence="5 12" id="KW-0963">Cytoplasm</keyword>
<dbReference type="InterPro" id="IPR029028">
    <property type="entry name" value="Alpha/beta_knot_MTases"/>
</dbReference>
<keyword evidence="9 12" id="KW-0949">S-adenosyl-L-methionine</keyword>
<name>A0A6M0R669_9CLOT</name>
<dbReference type="GO" id="GO:0070475">
    <property type="term" value="P:rRNA base methylation"/>
    <property type="evidence" value="ECO:0007669"/>
    <property type="project" value="TreeGrafter"/>
</dbReference>
<dbReference type="Pfam" id="PF04452">
    <property type="entry name" value="Methyltrans_RNA"/>
    <property type="match status" value="1"/>
</dbReference>
<dbReference type="Proteomes" id="UP000473885">
    <property type="component" value="Unassembled WGS sequence"/>
</dbReference>
<comment type="function">
    <text evidence="10 12">Specifically methylates the N3 position of the uracil ring of uridine 1498 (m3U1498) in 16S rRNA. Acts on the fully assembled 30S ribosomal subunit.</text>
</comment>
<evidence type="ECO:0000313" key="16">
    <source>
        <dbReference type="Proteomes" id="UP000473885"/>
    </source>
</evidence>
<reference evidence="15 16" key="1">
    <citation type="submission" date="2019-04" db="EMBL/GenBank/DDBJ databases">
        <title>Genome sequencing of Clostridium botulinum Groups I-IV and Clostridium butyricum.</title>
        <authorList>
            <person name="Brunt J."/>
            <person name="Van Vliet A.H.M."/>
            <person name="Stringer S.C."/>
            <person name="Carter A.T."/>
            <person name="Peck M.W."/>
        </authorList>
    </citation>
    <scope>NUCLEOTIDE SEQUENCE [LARGE SCALE GENOMIC DNA]</scope>
    <source>
        <strain evidence="15 16">IFR 18/094</strain>
    </source>
</reference>
<evidence type="ECO:0000256" key="9">
    <source>
        <dbReference type="ARBA" id="ARBA00022691"/>
    </source>
</evidence>
<evidence type="ECO:0000313" key="15">
    <source>
        <dbReference type="EMBL" id="NEZ45704.1"/>
    </source>
</evidence>
<sequence>MHKFFVPSDNIQENTVYIEGEDVKHIYKVLRLNVGDTINVNNCKGTEYEVKINDINKKVVSGEIIKKIDINNESPLNIYLYQGLPKSTKMDFIVQKGTELGIKEVIPIITKRVVVKGDLKEFKKLDRWNRIALESCKQCKRSFIPKVRTPITFEELIENIKLMDLILVPYENKENYGIKKVMEYVAGQKDKIKNIAIIIGPEGGFEEEEINILESLKAHIITLGPRIFRTETAGIICSTIISYELGDLGGSL</sequence>
<evidence type="ECO:0000259" key="13">
    <source>
        <dbReference type="Pfam" id="PF04452"/>
    </source>
</evidence>
<dbReference type="PIRSF" id="PIRSF015601">
    <property type="entry name" value="MTase_slr0722"/>
    <property type="match status" value="1"/>
</dbReference>
<keyword evidence="8 12" id="KW-0808">Transferase</keyword>
<dbReference type="SUPFAM" id="SSF88697">
    <property type="entry name" value="PUA domain-like"/>
    <property type="match status" value="1"/>
</dbReference>
<dbReference type="InterPro" id="IPR046887">
    <property type="entry name" value="RsmE_PUA-like"/>
</dbReference>
<dbReference type="RefSeq" id="WP_050606823.1">
    <property type="nucleotide sequence ID" value="NZ_CABKUB010000006.1"/>
</dbReference>
<organism evidence="15 16">
    <name type="scientific">Clostridium niameyense</name>
    <dbReference type="NCBI Taxonomy" id="1622073"/>
    <lineage>
        <taxon>Bacteria</taxon>
        <taxon>Bacillati</taxon>
        <taxon>Bacillota</taxon>
        <taxon>Clostridia</taxon>
        <taxon>Eubacteriales</taxon>
        <taxon>Clostridiaceae</taxon>
        <taxon>Clostridium</taxon>
    </lineage>
</organism>
<evidence type="ECO:0000256" key="12">
    <source>
        <dbReference type="PIRNR" id="PIRNR015601"/>
    </source>
</evidence>
<dbReference type="InterPro" id="IPR046886">
    <property type="entry name" value="RsmE_MTase_dom"/>
</dbReference>
<comment type="caution">
    <text evidence="15">The sequence shown here is derived from an EMBL/GenBank/DDBJ whole genome shotgun (WGS) entry which is preliminary data.</text>
</comment>
<evidence type="ECO:0000259" key="14">
    <source>
        <dbReference type="Pfam" id="PF20260"/>
    </source>
</evidence>
<dbReference type="GO" id="GO:0070042">
    <property type="term" value="F:rRNA (uridine-N3-)-methyltransferase activity"/>
    <property type="evidence" value="ECO:0007669"/>
    <property type="project" value="TreeGrafter"/>
</dbReference>
<evidence type="ECO:0000256" key="11">
    <source>
        <dbReference type="ARBA" id="ARBA00047944"/>
    </source>
</evidence>
<dbReference type="CDD" id="cd18084">
    <property type="entry name" value="RsmE-like"/>
    <property type="match status" value="1"/>
</dbReference>
<dbReference type="NCBIfam" id="TIGR00046">
    <property type="entry name" value="RsmE family RNA methyltransferase"/>
    <property type="match status" value="1"/>
</dbReference>
<keyword evidence="16" id="KW-1185">Reference proteome</keyword>
<evidence type="ECO:0000256" key="3">
    <source>
        <dbReference type="ARBA" id="ARBA00012328"/>
    </source>
</evidence>
<dbReference type="SUPFAM" id="SSF75217">
    <property type="entry name" value="alpha/beta knot"/>
    <property type="match status" value="1"/>
</dbReference>
<dbReference type="PANTHER" id="PTHR30027">
    <property type="entry name" value="RIBOSOMAL RNA SMALL SUBUNIT METHYLTRANSFERASE E"/>
    <property type="match status" value="1"/>
</dbReference>
<protein>
    <recommendedName>
        <fullName evidence="4 12">Ribosomal RNA small subunit methyltransferase E</fullName>
        <ecNumber evidence="3 12">2.1.1.193</ecNumber>
    </recommendedName>
</protein>
<accession>A0A6M0R669</accession>
<comment type="similarity">
    <text evidence="2 12">Belongs to the RNA methyltransferase RsmE family.</text>
</comment>
<evidence type="ECO:0000256" key="4">
    <source>
        <dbReference type="ARBA" id="ARBA00013673"/>
    </source>
</evidence>
<feature type="domain" description="Ribosomal RNA small subunit methyltransferase E methyltransferase" evidence="13">
    <location>
        <begin position="72"/>
        <end position="241"/>
    </location>
</feature>
<proteinExistence type="inferred from homology"/>
<evidence type="ECO:0000256" key="10">
    <source>
        <dbReference type="ARBA" id="ARBA00025699"/>
    </source>
</evidence>